<keyword evidence="3" id="KW-1185">Reference proteome</keyword>
<dbReference type="Proteomes" id="UP000642920">
    <property type="component" value="Unassembled WGS sequence"/>
</dbReference>
<keyword evidence="1" id="KW-0732">Signal</keyword>
<gene>
    <name evidence="2" type="ORF">JKP34_09825</name>
</gene>
<evidence type="ECO:0000313" key="2">
    <source>
        <dbReference type="EMBL" id="MBL0765550.1"/>
    </source>
</evidence>
<evidence type="ECO:0000256" key="1">
    <source>
        <dbReference type="SAM" id="SignalP"/>
    </source>
</evidence>
<sequence>MKHRYKMIYVIGLLFITSWSVAQEQTKELFNKTYKVSSNASLELDNSFGNITVSLWNKQEFEVIVELKLDGFNAKETEKFLSKVSIDGEGSSSAVKVSTDWDDNISTNGKRSFELNYMVKIPNGHPLDIENSFGNLSLPDYSGNVKLDVEYGNLNAGKLKSGDIELSFGSGTIEELASGKLEVKYADELDINYLGTVEFETGFSKVTIQKADDIELEGKYGELEIDEINSLSGSSSFSSLEIGTLKKKLDVEVKYVSGKLRVDHIASTFDEVTIESKFSQLDLNFDAGSSFNFHTEHKFGKLRIDKSNFKLTMSDEEDFSAEYKGYVGSSSGTAKVYVSTSYGDADLDIN</sequence>
<proteinExistence type="predicted"/>
<comment type="caution">
    <text evidence="2">The sequence shown here is derived from an EMBL/GenBank/DDBJ whole genome shotgun (WGS) entry which is preliminary data.</text>
</comment>
<dbReference type="RefSeq" id="WP_201920399.1">
    <property type="nucleotide sequence ID" value="NZ_JAERQG010000002.1"/>
</dbReference>
<accession>A0A937A8I1</accession>
<dbReference type="AlphaFoldDB" id="A0A937A8I1"/>
<reference evidence="2" key="1">
    <citation type="submission" date="2021-01" db="EMBL/GenBank/DDBJ databases">
        <title>Marivirga sp. nov., isolated from intertidal surface sediments.</title>
        <authorList>
            <person name="Zhang M."/>
        </authorList>
    </citation>
    <scope>NUCLEOTIDE SEQUENCE</scope>
    <source>
        <strain evidence="2">SM1354</strain>
    </source>
</reference>
<dbReference type="EMBL" id="JAERQG010000002">
    <property type="protein sequence ID" value="MBL0765550.1"/>
    <property type="molecule type" value="Genomic_DNA"/>
</dbReference>
<organism evidence="2 3">
    <name type="scientific">Marivirga atlantica</name>
    <dbReference type="NCBI Taxonomy" id="1548457"/>
    <lineage>
        <taxon>Bacteria</taxon>
        <taxon>Pseudomonadati</taxon>
        <taxon>Bacteroidota</taxon>
        <taxon>Cytophagia</taxon>
        <taxon>Cytophagales</taxon>
        <taxon>Marivirgaceae</taxon>
        <taxon>Marivirga</taxon>
    </lineage>
</organism>
<evidence type="ECO:0000313" key="3">
    <source>
        <dbReference type="Proteomes" id="UP000642920"/>
    </source>
</evidence>
<evidence type="ECO:0008006" key="4">
    <source>
        <dbReference type="Google" id="ProtNLM"/>
    </source>
</evidence>
<feature type="chain" id="PRO_5037090977" description="Adhesin domain-containing protein" evidence="1">
    <location>
        <begin position="23"/>
        <end position="350"/>
    </location>
</feature>
<protein>
    <recommendedName>
        <fullName evidence="4">Adhesin domain-containing protein</fullName>
    </recommendedName>
</protein>
<feature type="signal peptide" evidence="1">
    <location>
        <begin position="1"/>
        <end position="22"/>
    </location>
</feature>
<name>A0A937A8I1_9BACT</name>